<name>E0QAU0_9BIFI</name>
<organism evidence="1 2">
    <name type="scientific">Bifidobacterium dentium ATCC 27679</name>
    <dbReference type="NCBI Taxonomy" id="871562"/>
    <lineage>
        <taxon>Bacteria</taxon>
        <taxon>Bacillati</taxon>
        <taxon>Actinomycetota</taxon>
        <taxon>Actinomycetes</taxon>
        <taxon>Bifidobacteriales</taxon>
        <taxon>Bifidobacteriaceae</taxon>
        <taxon>Bifidobacterium</taxon>
    </lineage>
</organism>
<gene>
    <name evidence="1" type="ORF">HMPREF0168_2248</name>
</gene>
<evidence type="ECO:0000313" key="1">
    <source>
        <dbReference type="EMBL" id="EFM40438.1"/>
    </source>
</evidence>
<dbReference type="EMBL" id="AEEQ01000015">
    <property type="protein sequence ID" value="EFM40438.1"/>
    <property type="molecule type" value="Genomic_DNA"/>
</dbReference>
<protein>
    <submittedName>
        <fullName evidence="1">Uncharacterized protein</fullName>
    </submittedName>
</protein>
<accession>E0QAU0</accession>
<dbReference type="Proteomes" id="UP000003323">
    <property type="component" value="Unassembled WGS sequence"/>
</dbReference>
<reference evidence="1 2" key="1">
    <citation type="submission" date="2010-08" db="EMBL/GenBank/DDBJ databases">
        <authorList>
            <person name="Muzny D."/>
            <person name="Qin X."/>
            <person name="Deng J."/>
            <person name="Jiang H."/>
            <person name="Liu Y."/>
            <person name="Qu J."/>
            <person name="Song X.-Z."/>
            <person name="Zhang L."/>
            <person name="Thornton R."/>
            <person name="Coyle M."/>
            <person name="Francisco L."/>
            <person name="Jackson L."/>
            <person name="Javaid M."/>
            <person name="Korchina V."/>
            <person name="Kovar C."/>
            <person name="Mata R."/>
            <person name="Mathew T."/>
            <person name="Ngo R."/>
            <person name="Nguyen L."/>
            <person name="Nguyen N."/>
            <person name="Okwuonu G."/>
            <person name="Ongeri F."/>
            <person name="Pham C."/>
            <person name="Simmons D."/>
            <person name="Wilczek-Boney K."/>
            <person name="Hale W."/>
            <person name="Jakkamsetti A."/>
            <person name="Pham P."/>
            <person name="Ruth R."/>
            <person name="San Lucas F."/>
            <person name="Warren J."/>
            <person name="Zhang J."/>
            <person name="Zhao Z."/>
            <person name="Zhou C."/>
            <person name="Zhu D."/>
            <person name="Lee S."/>
            <person name="Bess C."/>
            <person name="Blankenburg K."/>
            <person name="Forbes L."/>
            <person name="Fu Q."/>
            <person name="Gubbala S."/>
            <person name="Hirani K."/>
            <person name="Jayaseelan J.C."/>
            <person name="Lara F."/>
            <person name="Munidasa M."/>
            <person name="Palculict T."/>
            <person name="Patil S."/>
            <person name="Pu L.-L."/>
            <person name="Saada N."/>
            <person name="Tang L."/>
            <person name="Weissenberger G."/>
            <person name="Zhu Y."/>
            <person name="Hemphill L."/>
            <person name="Shang Y."/>
            <person name="Youmans B."/>
            <person name="Ayvaz T."/>
            <person name="Ross M."/>
            <person name="Santibanez J."/>
            <person name="Aqrawi P."/>
            <person name="Gross S."/>
            <person name="Joshi V."/>
            <person name="Fowler G."/>
            <person name="Nazareth L."/>
            <person name="Reid J."/>
            <person name="Worley K."/>
            <person name="Petrosino J."/>
            <person name="Highlander S."/>
            <person name="Gibbs R."/>
        </authorList>
    </citation>
    <scope>NUCLEOTIDE SEQUENCE [LARGE SCALE GENOMIC DNA]</scope>
    <source>
        <strain evidence="1 2">ATCC 27679</strain>
    </source>
</reference>
<evidence type="ECO:0000313" key="2">
    <source>
        <dbReference type="Proteomes" id="UP000003323"/>
    </source>
</evidence>
<dbReference type="AlphaFoldDB" id="E0QAU0"/>
<comment type="caution">
    <text evidence="1">The sequence shown here is derived from an EMBL/GenBank/DDBJ whole genome shotgun (WGS) entry which is preliminary data.</text>
</comment>
<dbReference type="HOGENOM" id="CLU_1821649_0_0_11"/>
<sequence>MSGGYFFGGISSRACAGISGIPIGREYDFKKHSTKFGFSDSTEGIRLSHAFSGVWLTMPRSLELVALIRFQMGIWEPEHVSGVDEEETVPIRSLTASSRGAFPMGGSVPFELLSVISAFYLQAIRTPQRLQADMRGRIRTL</sequence>
<proteinExistence type="predicted"/>